<dbReference type="NCBIfam" id="NF006771">
    <property type="entry name" value="PRK09290.1-5"/>
    <property type="match status" value="1"/>
</dbReference>
<dbReference type="Pfam" id="PF07687">
    <property type="entry name" value="M20_dimer"/>
    <property type="match status" value="1"/>
</dbReference>
<comment type="caution">
    <text evidence="5">The sequence shown here is derived from an EMBL/GenBank/DDBJ whole genome shotgun (WGS) entry which is preliminary data.</text>
</comment>
<dbReference type="EMBL" id="PHIG01000025">
    <property type="protein sequence ID" value="PJK30569.1"/>
    <property type="molecule type" value="Genomic_DNA"/>
</dbReference>
<name>A0A2M9G4C0_9PROT</name>
<evidence type="ECO:0000259" key="4">
    <source>
        <dbReference type="Pfam" id="PF07687"/>
    </source>
</evidence>
<dbReference type="Pfam" id="PF01546">
    <property type="entry name" value="Peptidase_M20"/>
    <property type="match status" value="1"/>
</dbReference>
<dbReference type="Gene3D" id="3.30.70.360">
    <property type="match status" value="1"/>
</dbReference>
<organism evidence="5 6">
    <name type="scientific">Minwuia thermotolerans</name>
    <dbReference type="NCBI Taxonomy" id="2056226"/>
    <lineage>
        <taxon>Bacteria</taxon>
        <taxon>Pseudomonadati</taxon>
        <taxon>Pseudomonadota</taxon>
        <taxon>Alphaproteobacteria</taxon>
        <taxon>Minwuiales</taxon>
        <taxon>Minwuiaceae</taxon>
        <taxon>Minwuia</taxon>
    </lineage>
</organism>
<dbReference type="NCBIfam" id="NF006769">
    <property type="entry name" value="PRK09290.1-3"/>
    <property type="match status" value="1"/>
</dbReference>
<evidence type="ECO:0000313" key="5">
    <source>
        <dbReference type="EMBL" id="PJK30569.1"/>
    </source>
</evidence>
<evidence type="ECO:0000313" key="6">
    <source>
        <dbReference type="Proteomes" id="UP000229498"/>
    </source>
</evidence>
<dbReference type="InterPro" id="IPR036264">
    <property type="entry name" value="Bact_exopeptidase_dim_dom"/>
</dbReference>
<dbReference type="GO" id="GO:0016813">
    <property type="term" value="F:hydrolase activity, acting on carbon-nitrogen (but not peptide) bonds, in linear amidines"/>
    <property type="evidence" value="ECO:0007669"/>
    <property type="project" value="InterPro"/>
</dbReference>
<feature type="binding site" evidence="3">
    <location>
        <position position="97"/>
    </location>
    <ligand>
        <name>Zn(2+)</name>
        <dbReference type="ChEBI" id="CHEBI:29105"/>
        <label>1</label>
    </ligand>
</feature>
<feature type="binding site" evidence="3">
    <location>
        <position position="193"/>
    </location>
    <ligand>
        <name>Zn(2+)</name>
        <dbReference type="ChEBI" id="CHEBI:29105"/>
        <label>1</label>
    </ligand>
</feature>
<feature type="binding site" evidence="3">
    <location>
        <position position="97"/>
    </location>
    <ligand>
        <name>Zn(2+)</name>
        <dbReference type="ChEBI" id="CHEBI:29105"/>
        <label>2</label>
    </ligand>
</feature>
<feature type="binding site" evidence="3">
    <location>
        <position position="132"/>
    </location>
    <ligand>
        <name>Zn(2+)</name>
        <dbReference type="ChEBI" id="CHEBI:29105"/>
        <label>2</label>
    </ligand>
</feature>
<feature type="binding site" evidence="3">
    <location>
        <position position="86"/>
    </location>
    <ligand>
        <name>Zn(2+)</name>
        <dbReference type="ChEBI" id="CHEBI:29105"/>
        <label>1</label>
    </ligand>
</feature>
<reference evidence="5 6" key="1">
    <citation type="submission" date="2017-11" db="EMBL/GenBank/DDBJ databases">
        <title>Draft genome sequence of Rhizobiales bacterium SY3-13.</title>
        <authorList>
            <person name="Sun C."/>
        </authorList>
    </citation>
    <scope>NUCLEOTIDE SEQUENCE [LARGE SCALE GENOMIC DNA]</scope>
    <source>
        <strain evidence="5 6">SY3-13</strain>
    </source>
</reference>
<evidence type="ECO:0000256" key="3">
    <source>
        <dbReference type="PIRSR" id="PIRSR001235-1"/>
    </source>
</evidence>
<dbReference type="InterPro" id="IPR010158">
    <property type="entry name" value="Amidase_Cbmase"/>
</dbReference>
<keyword evidence="2 5" id="KW-0378">Hydrolase</keyword>
<dbReference type="SUPFAM" id="SSF53187">
    <property type="entry name" value="Zn-dependent exopeptidases"/>
    <property type="match status" value="1"/>
</dbReference>
<accession>A0A2M9G4C0</accession>
<dbReference type="Proteomes" id="UP000229498">
    <property type="component" value="Unassembled WGS sequence"/>
</dbReference>
<dbReference type="NCBIfam" id="NF009527">
    <property type="entry name" value="PRK12891.1"/>
    <property type="match status" value="1"/>
</dbReference>
<feature type="binding site" evidence="3">
    <location>
        <position position="385"/>
    </location>
    <ligand>
        <name>Zn(2+)</name>
        <dbReference type="ChEBI" id="CHEBI:29105"/>
        <label>2</label>
    </ligand>
</feature>
<evidence type="ECO:0000256" key="2">
    <source>
        <dbReference type="ARBA" id="ARBA00022801"/>
    </source>
</evidence>
<sequence>MVEGHNLGIDGDRLWDSLMEMAKIGATEKGGNCRLALTDLDREGRDLFVRWCEEAGCSIRVDRMGNIFARRPGRDDSLAPVMTGSHLDTQPTGGRFDGVYGVLAGLEVVRTLNDLEIETERPVEVAVWTNEEGSRFAPSMIASGVFAGVFDLDYGLACADQDGRTIGEELERIGYAGAEPCGGREIHAFFETHIEQGPILEAEDVTIGVVTGAQGQKWYELEIEGQESHAGPTPMPVRRDALLGAARIVDLVNRIGLDHAPTGCATVGMLNVHPNSRNVIPGRVFMTIDFRHPDPDELAAMDREMRAGVAEIAERSRVGTTIEQIMDLAPLPFDPACVEAVRKGAEALGYSSRAIVSGAGHDACNISRVAPTAMIFIPCIDGISHNEIEDAKPEWIHAGGNVLLRAMLDRAGRT</sequence>
<evidence type="ECO:0000256" key="1">
    <source>
        <dbReference type="ARBA" id="ARBA00006153"/>
    </source>
</evidence>
<dbReference type="AlphaFoldDB" id="A0A2M9G4C0"/>
<dbReference type="SUPFAM" id="SSF55031">
    <property type="entry name" value="Bacterial exopeptidase dimerisation domain"/>
    <property type="match status" value="1"/>
</dbReference>
<dbReference type="PANTHER" id="PTHR32494">
    <property type="entry name" value="ALLANTOATE DEIMINASE-RELATED"/>
    <property type="match status" value="1"/>
</dbReference>
<keyword evidence="6" id="KW-1185">Reference proteome</keyword>
<keyword evidence="3" id="KW-0479">Metal-binding</keyword>
<dbReference type="InterPro" id="IPR011650">
    <property type="entry name" value="Peptidase_M20_dimer"/>
</dbReference>
<dbReference type="GO" id="GO:0046872">
    <property type="term" value="F:metal ion binding"/>
    <property type="evidence" value="ECO:0007669"/>
    <property type="project" value="UniProtKB-KW"/>
</dbReference>
<dbReference type="Gene3D" id="3.40.630.10">
    <property type="entry name" value="Zn peptidases"/>
    <property type="match status" value="1"/>
</dbReference>
<dbReference type="NCBIfam" id="TIGR01879">
    <property type="entry name" value="hydantase"/>
    <property type="match status" value="1"/>
</dbReference>
<protein>
    <submittedName>
        <fullName evidence="5">Zn-dependent hydrolase</fullName>
    </submittedName>
</protein>
<comment type="cofactor">
    <cofactor evidence="3">
        <name>Zn(2+)</name>
        <dbReference type="ChEBI" id="CHEBI:29105"/>
    </cofactor>
    <text evidence="3">Binds 2 Zn(2+) ions per subunit.</text>
</comment>
<gene>
    <name evidence="5" type="ORF">CVT23_06395</name>
</gene>
<keyword evidence="3" id="KW-0862">Zinc</keyword>
<proteinExistence type="inferred from homology"/>
<dbReference type="OrthoDB" id="9808195at2"/>
<dbReference type="CDD" id="cd03884">
    <property type="entry name" value="M20_bAS"/>
    <property type="match status" value="1"/>
</dbReference>
<dbReference type="PIRSF" id="PIRSF001235">
    <property type="entry name" value="Amidase_carbamoylase"/>
    <property type="match status" value="1"/>
</dbReference>
<dbReference type="PANTHER" id="PTHR32494:SF5">
    <property type="entry name" value="ALLANTOATE AMIDOHYDROLASE"/>
    <property type="match status" value="1"/>
</dbReference>
<dbReference type="InterPro" id="IPR002933">
    <property type="entry name" value="Peptidase_M20"/>
</dbReference>
<dbReference type="RefSeq" id="WP_109792669.1">
    <property type="nucleotide sequence ID" value="NZ_PHIG01000025.1"/>
</dbReference>
<comment type="similarity">
    <text evidence="1">Belongs to the peptidase M20 family.</text>
</comment>
<feature type="domain" description="Peptidase M20 dimerisation" evidence="4">
    <location>
        <begin position="212"/>
        <end position="313"/>
    </location>
</feature>